<keyword evidence="2" id="KW-1185">Reference proteome</keyword>
<evidence type="ECO:0000313" key="2">
    <source>
        <dbReference type="Proteomes" id="UP000825381"/>
    </source>
</evidence>
<name>A0ABX8V8P6_9FLAO</name>
<dbReference type="Gene3D" id="2.60.120.650">
    <property type="entry name" value="Cupin"/>
    <property type="match status" value="1"/>
</dbReference>
<sequence length="73" mass="8664">MLTLNKYNKWAACKKWNLNYIKEIAGNNIVPLYDDKPVSYKDGFNDAHTKMKLGNYVNYYNKNLPITTYFYIT</sequence>
<organism evidence="1 2">
    <name type="scientific">Flavobacterium litorale</name>
    <dbReference type="NCBI Taxonomy" id="2856519"/>
    <lineage>
        <taxon>Bacteria</taxon>
        <taxon>Pseudomonadati</taxon>
        <taxon>Bacteroidota</taxon>
        <taxon>Flavobacteriia</taxon>
        <taxon>Flavobacteriales</taxon>
        <taxon>Flavobacteriaceae</taxon>
        <taxon>Flavobacterium</taxon>
    </lineage>
</organism>
<evidence type="ECO:0000313" key="1">
    <source>
        <dbReference type="EMBL" id="QYJ69225.1"/>
    </source>
</evidence>
<accession>A0ABX8V8P6</accession>
<dbReference type="EMBL" id="CP080429">
    <property type="protein sequence ID" value="QYJ69225.1"/>
    <property type="molecule type" value="Genomic_DNA"/>
</dbReference>
<gene>
    <name evidence="1" type="ORF">K1I41_04865</name>
</gene>
<protein>
    <submittedName>
        <fullName evidence="1">Uncharacterized protein</fullName>
    </submittedName>
</protein>
<dbReference type="Proteomes" id="UP000825381">
    <property type="component" value="Chromosome"/>
</dbReference>
<reference evidence="1 2" key="1">
    <citation type="submission" date="2021-07" db="EMBL/GenBank/DDBJ databases">
        <title>Flavobacterium WSW3-B6 sp.nov, isolated from seaweed.</title>
        <authorList>
            <person name="Muhammad N."/>
            <person name="Ho H."/>
            <person name="Lee Y.-J."/>
            <person name="Nguyen T."/>
            <person name="Ho J."/>
            <person name="Kim S.-G."/>
        </authorList>
    </citation>
    <scope>NUCLEOTIDE SEQUENCE [LARGE SCALE GENOMIC DNA]</scope>
    <source>
        <strain evidence="1 2">WSW3-B6</strain>
    </source>
</reference>
<proteinExistence type="predicted"/>
<dbReference type="SUPFAM" id="SSF51197">
    <property type="entry name" value="Clavaminate synthase-like"/>
    <property type="match status" value="1"/>
</dbReference>
<dbReference type="RefSeq" id="WP_220641560.1">
    <property type="nucleotide sequence ID" value="NZ_CP080429.1"/>
</dbReference>